<sequence>MQPVLVRGLKRSFVIAPGTIGRPLEALRTTPELPGPEPVPEEVVIAPAGGHYRLLFPSGLAALGSLRECLLQVDARISRQATAAERDALILPAALLRSPAEQRIALVGGARAGKSWIALALMARGWQIEGDAWAAVRLGGLCALPRTIRIDEKPAALPAFLRGFAANAPLLPVDLSRNVHAVDPRSFGSPWRLQAGPVAAMFFLDRADGSRGAISLLDRDAAFRRGLILGADRISGAGAAGLRLALAAAPAYRLQVGCPERAAERVEGACAGGVPDCSFN</sequence>
<dbReference type="Proteomes" id="UP001237448">
    <property type="component" value="Unassembled WGS sequence"/>
</dbReference>
<protein>
    <recommendedName>
        <fullName evidence="3">HprK-related kinase A</fullName>
    </recommendedName>
</protein>
<reference evidence="1 2" key="1">
    <citation type="submission" date="2023-07" db="EMBL/GenBank/DDBJ databases">
        <title>Genomic Encyclopedia of Type Strains, Phase IV (KMG-IV): sequencing the most valuable type-strain genomes for metagenomic binning, comparative biology and taxonomic classification.</title>
        <authorList>
            <person name="Goeker M."/>
        </authorList>
    </citation>
    <scope>NUCLEOTIDE SEQUENCE [LARGE SCALE GENOMIC DNA]</scope>
    <source>
        <strain evidence="1 2">DSM 5896</strain>
    </source>
</reference>
<gene>
    <name evidence="1" type="ORF">J3R73_001805</name>
</gene>
<comment type="caution">
    <text evidence="1">The sequence shown here is derived from an EMBL/GenBank/DDBJ whole genome shotgun (WGS) entry which is preliminary data.</text>
</comment>
<evidence type="ECO:0000313" key="2">
    <source>
        <dbReference type="Proteomes" id="UP001237448"/>
    </source>
</evidence>
<accession>A0ABU0FD18</accession>
<organism evidence="1 2">
    <name type="scientific">Labrys monachus</name>
    <dbReference type="NCBI Taxonomy" id="217067"/>
    <lineage>
        <taxon>Bacteria</taxon>
        <taxon>Pseudomonadati</taxon>
        <taxon>Pseudomonadota</taxon>
        <taxon>Alphaproteobacteria</taxon>
        <taxon>Hyphomicrobiales</taxon>
        <taxon>Xanthobacteraceae</taxon>
        <taxon>Labrys</taxon>
    </lineage>
</organism>
<dbReference type="RefSeq" id="WP_307425242.1">
    <property type="nucleotide sequence ID" value="NZ_JAUSVK010000001.1"/>
</dbReference>
<keyword evidence="2" id="KW-1185">Reference proteome</keyword>
<dbReference type="EMBL" id="JAUSVK010000001">
    <property type="protein sequence ID" value="MDQ0392013.1"/>
    <property type="molecule type" value="Genomic_DNA"/>
</dbReference>
<name>A0ABU0FD18_9HYPH</name>
<proteinExistence type="predicted"/>
<evidence type="ECO:0000313" key="1">
    <source>
        <dbReference type="EMBL" id="MDQ0392013.1"/>
    </source>
</evidence>
<evidence type="ECO:0008006" key="3">
    <source>
        <dbReference type="Google" id="ProtNLM"/>
    </source>
</evidence>